<evidence type="ECO:0000313" key="4">
    <source>
        <dbReference type="EMBL" id="MDT7517192.1"/>
    </source>
</evidence>
<evidence type="ECO:0000259" key="3">
    <source>
        <dbReference type="Pfam" id="PF03061"/>
    </source>
</evidence>
<comment type="caution">
    <text evidence="4">The sequence shown here is derived from an EMBL/GenBank/DDBJ whole genome shotgun (WGS) entry which is preliminary data.</text>
</comment>
<dbReference type="Proteomes" id="UP001321700">
    <property type="component" value="Unassembled WGS sequence"/>
</dbReference>
<keyword evidence="2 4" id="KW-0378">Hydrolase</keyword>
<dbReference type="PANTHER" id="PTHR21660:SF1">
    <property type="entry name" value="ACYL-COENZYME A THIOESTERASE 13"/>
    <property type="match status" value="1"/>
</dbReference>
<evidence type="ECO:0000256" key="1">
    <source>
        <dbReference type="ARBA" id="ARBA00008324"/>
    </source>
</evidence>
<dbReference type="PANTHER" id="PTHR21660">
    <property type="entry name" value="THIOESTERASE SUPERFAMILY MEMBER-RELATED"/>
    <property type="match status" value="1"/>
</dbReference>
<name>A0ABU3KIF0_9BURK</name>
<evidence type="ECO:0000313" key="5">
    <source>
        <dbReference type="Proteomes" id="UP001321700"/>
    </source>
</evidence>
<comment type="similarity">
    <text evidence="1">Belongs to the thioesterase PaaI family.</text>
</comment>
<accession>A0ABU3KIF0</accession>
<reference evidence="4 5" key="1">
    <citation type="submission" date="2023-08" db="EMBL/GenBank/DDBJ databases">
        <title>Rhodoferax potami sp. nov. and Rhodoferax mekongensis sp. nov., isolated from the Mekong River in Thailand.</title>
        <authorList>
            <person name="Kitikhun S."/>
            <person name="Charoenyingcharoen P."/>
            <person name="Siriarchawattana P."/>
            <person name="Likhitrattanapisal S."/>
            <person name="Nilsakha T."/>
            <person name="Chanpet A."/>
            <person name="Rattanawaree P."/>
            <person name="Ingsriswang S."/>
        </authorList>
    </citation>
    <scope>NUCLEOTIDE SEQUENCE [LARGE SCALE GENOMIC DNA]</scope>
    <source>
        <strain evidence="4 5">TBRC 17660</strain>
    </source>
</reference>
<dbReference type="EMBL" id="JAVBIK010000001">
    <property type="protein sequence ID" value="MDT7517192.1"/>
    <property type="molecule type" value="Genomic_DNA"/>
</dbReference>
<protein>
    <submittedName>
        <fullName evidence="4">PaaI family thioesterase</fullName>
        <ecNumber evidence="4">3.1.2.-</ecNumber>
    </submittedName>
</protein>
<dbReference type="NCBIfam" id="TIGR00369">
    <property type="entry name" value="unchar_dom_1"/>
    <property type="match status" value="1"/>
</dbReference>
<dbReference type="InterPro" id="IPR003736">
    <property type="entry name" value="PAAI_dom"/>
</dbReference>
<dbReference type="CDD" id="cd03443">
    <property type="entry name" value="PaaI_thioesterase"/>
    <property type="match status" value="1"/>
</dbReference>
<dbReference type="EC" id="3.1.2.-" evidence="4"/>
<feature type="domain" description="Thioesterase" evidence="3">
    <location>
        <begin position="47"/>
        <end position="122"/>
    </location>
</feature>
<proteinExistence type="inferred from homology"/>
<evidence type="ECO:0000256" key="2">
    <source>
        <dbReference type="ARBA" id="ARBA00022801"/>
    </source>
</evidence>
<dbReference type="RefSeq" id="WP_313873043.1">
    <property type="nucleotide sequence ID" value="NZ_JAVBIK010000001.1"/>
</dbReference>
<gene>
    <name evidence="4" type="ORF">RAE19_00260</name>
</gene>
<dbReference type="Gene3D" id="3.10.129.10">
    <property type="entry name" value="Hotdog Thioesterase"/>
    <property type="match status" value="1"/>
</dbReference>
<dbReference type="SUPFAM" id="SSF54637">
    <property type="entry name" value="Thioesterase/thiol ester dehydrase-isomerase"/>
    <property type="match status" value="1"/>
</dbReference>
<dbReference type="InterPro" id="IPR029069">
    <property type="entry name" value="HotDog_dom_sf"/>
</dbReference>
<sequence>MSNLWEKAVGFGVEIPFVTHLGFELTVFEGGRSEIRYTPLPEHLNSFNVTHGGAQMTLLDVTMASAARSETPELGVVTIEMKTSFMQPAVGALTAKGELMHRTATMAFTQATVYDANGKACAHATGTFKYMKRLATGARSVNALNTPGTGIATD</sequence>
<keyword evidence="5" id="KW-1185">Reference proteome</keyword>
<dbReference type="InterPro" id="IPR006683">
    <property type="entry name" value="Thioestr_dom"/>
</dbReference>
<organism evidence="4 5">
    <name type="scientific">Rhodoferax potami</name>
    <dbReference type="NCBI Taxonomy" id="3068338"/>
    <lineage>
        <taxon>Bacteria</taxon>
        <taxon>Pseudomonadati</taxon>
        <taxon>Pseudomonadota</taxon>
        <taxon>Betaproteobacteria</taxon>
        <taxon>Burkholderiales</taxon>
        <taxon>Comamonadaceae</taxon>
        <taxon>Rhodoferax</taxon>
    </lineage>
</organism>
<dbReference type="InterPro" id="IPR039298">
    <property type="entry name" value="ACOT13"/>
</dbReference>
<dbReference type="GO" id="GO:0016787">
    <property type="term" value="F:hydrolase activity"/>
    <property type="evidence" value="ECO:0007669"/>
    <property type="project" value="UniProtKB-KW"/>
</dbReference>
<dbReference type="Pfam" id="PF03061">
    <property type="entry name" value="4HBT"/>
    <property type="match status" value="1"/>
</dbReference>